<keyword evidence="1" id="KW-1133">Transmembrane helix</keyword>
<dbReference type="OrthoDB" id="1854502at2759"/>
<reference evidence="5" key="1">
    <citation type="submission" date="2017-02" db="UniProtKB">
        <authorList>
            <consortium name="WormBaseParasite"/>
        </authorList>
    </citation>
    <scope>IDENTIFICATION</scope>
</reference>
<keyword evidence="1" id="KW-0812">Transmembrane</keyword>
<reference evidence="3 4" key="2">
    <citation type="submission" date="2018-10" db="EMBL/GenBank/DDBJ databases">
        <authorList>
            <consortium name="Pathogen Informatics"/>
        </authorList>
    </citation>
    <scope>NUCLEOTIDE SEQUENCE [LARGE SCALE GENOMIC DNA]</scope>
</reference>
<evidence type="ECO:0000256" key="1">
    <source>
        <dbReference type="SAM" id="Phobius"/>
    </source>
</evidence>
<feature type="domain" description="PH" evidence="2">
    <location>
        <begin position="92"/>
        <end position="141"/>
    </location>
</feature>
<name>A0A0N4V570_ENTVE</name>
<proteinExistence type="predicted"/>
<evidence type="ECO:0000313" key="4">
    <source>
        <dbReference type="Proteomes" id="UP000274131"/>
    </source>
</evidence>
<dbReference type="EMBL" id="UXUI01008018">
    <property type="protein sequence ID" value="VDD90233.1"/>
    <property type="molecule type" value="Genomic_DNA"/>
</dbReference>
<evidence type="ECO:0000259" key="2">
    <source>
        <dbReference type="PROSITE" id="PS50003"/>
    </source>
</evidence>
<dbReference type="InterPro" id="IPR001849">
    <property type="entry name" value="PH_domain"/>
</dbReference>
<dbReference type="SUPFAM" id="SSF50729">
    <property type="entry name" value="PH domain-like"/>
    <property type="match status" value="1"/>
</dbReference>
<dbReference type="STRING" id="51028.A0A0N4V570"/>
<protein>
    <submittedName>
        <fullName evidence="5">PH domain-containing protein</fullName>
    </submittedName>
</protein>
<dbReference type="Proteomes" id="UP000274131">
    <property type="component" value="Unassembled WGS sequence"/>
</dbReference>
<dbReference type="InterPro" id="IPR011993">
    <property type="entry name" value="PH-like_dom_sf"/>
</dbReference>
<sequence length="141" mass="16094">MSSALFGWASLPIKRVTMDSAGYANGFFGLTFEREMVAYNELKVIFLNVLLFRTMLLIIGITLFDKRSIHRMSSTRGGSLSSLSVEVSATGSIERSGWLQKWTNYLRGYRHRWFVLDSHGILSYYSGYECSCEHLACLRLE</sequence>
<accession>A0A0N4V570</accession>
<organism evidence="5">
    <name type="scientific">Enterobius vermicularis</name>
    <name type="common">Human pinworm</name>
    <dbReference type="NCBI Taxonomy" id="51028"/>
    <lineage>
        <taxon>Eukaryota</taxon>
        <taxon>Metazoa</taxon>
        <taxon>Ecdysozoa</taxon>
        <taxon>Nematoda</taxon>
        <taxon>Chromadorea</taxon>
        <taxon>Rhabditida</taxon>
        <taxon>Spirurina</taxon>
        <taxon>Oxyuridomorpha</taxon>
        <taxon>Oxyuroidea</taxon>
        <taxon>Oxyuridae</taxon>
        <taxon>Enterobius</taxon>
    </lineage>
</organism>
<dbReference type="PROSITE" id="PS50003">
    <property type="entry name" value="PH_DOMAIN"/>
    <property type="match status" value="1"/>
</dbReference>
<gene>
    <name evidence="3" type="ORF">EVEC_LOCUS4984</name>
</gene>
<feature type="transmembrane region" description="Helical" evidence="1">
    <location>
        <begin position="44"/>
        <end position="64"/>
    </location>
</feature>
<keyword evidence="1" id="KW-0472">Membrane</keyword>
<evidence type="ECO:0000313" key="3">
    <source>
        <dbReference type="EMBL" id="VDD90233.1"/>
    </source>
</evidence>
<dbReference type="WBParaSite" id="EVEC_0000535301-mRNA-1">
    <property type="protein sequence ID" value="EVEC_0000535301-mRNA-1"/>
    <property type="gene ID" value="EVEC_0000535301"/>
</dbReference>
<dbReference type="Gene3D" id="2.30.29.30">
    <property type="entry name" value="Pleckstrin-homology domain (PH domain)/Phosphotyrosine-binding domain (PTB)"/>
    <property type="match status" value="1"/>
</dbReference>
<dbReference type="AlphaFoldDB" id="A0A0N4V570"/>
<keyword evidence="4" id="KW-1185">Reference proteome</keyword>
<evidence type="ECO:0000313" key="5">
    <source>
        <dbReference type="WBParaSite" id="EVEC_0000535301-mRNA-1"/>
    </source>
</evidence>